<dbReference type="eggNOG" id="COG0664">
    <property type="taxonomic scope" value="Bacteria"/>
</dbReference>
<dbReference type="SMART" id="SM00100">
    <property type="entry name" value="cNMP"/>
    <property type="match status" value="1"/>
</dbReference>
<dbReference type="InterPro" id="IPR036390">
    <property type="entry name" value="WH_DNA-bd_sf"/>
</dbReference>
<keyword evidence="1" id="KW-0805">Transcription regulation</keyword>
<sequence>MSFEALRKTGWLSSQPVSFQNEVRRHGRLRRHARGATIVSIGDPPGGLFGLAEGALAVFIAPGDTGPHFAHLASPGCWFGEGGFFTGGPRRLTLEATVDSTVLHLPLDAMERLAAADPENMRRFGCIALHNIDLCLQAIDTLLIADPKRRIAATLLRCLAESDAPRITMSQTALGRSANASRKVVNRTLGELAERGMVEPGYAKIAVRDVAALSAFAVGRKPG</sequence>
<dbReference type="STRING" id="314265.R2601_18023"/>
<keyword evidence="3" id="KW-0804">Transcription</keyword>
<evidence type="ECO:0000256" key="3">
    <source>
        <dbReference type="ARBA" id="ARBA00023163"/>
    </source>
</evidence>
<feature type="domain" description="Cyclic nucleotide-binding" evidence="4">
    <location>
        <begin position="35"/>
        <end position="123"/>
    </location>
</feature>
<evidence type="ECO:0000256" key="1">
    <source>
        <dbReference type="ARBA" id="ARBA00023015"/>
    </source>
</evidence>
<dbReference type="InterPro" id="IPR012318">
    <property type="entry name" value="HTH_CRP"/>
</dbReference>
<dbReference type="HOGENOM" id="CLU_075053_3_4_5"/>
<organism evidence="5 6">
    <name type="scientific">Salipiger bermudensis (strain DSM 26914 / JCM 13377 / KCTC 12554 / HTCC2601)</name>
    <name type="common">Pelagibaca bermudensis</name>
    <dbReference type="NCBI Taxonomy" id="314265"/>
    <lineage>
        <taxon>Bacteria</taxon>
        <taxon>Pseudomonadati</taxon>
        <taxon>Pseudomonadota</taxon>
        <taxon>Alphaproteobacteria</taxon>
        <taxon>Rhodobacterales</taxon>
        <taxon>Roseobacteraceae</taxon>
        <taxon>Salipiger</taxon>
    </lineage>
</organism>
<gene>
    <name evidence="5" type="ORF">R2601_18023</name>
</gene>
<dbReference type="GO" id="GO:0005829">
    <property type="term" value="C:cytosol"/>
    <property type="evidence" value="ECO:0007669"/>
    <property type="project" value="TreeGrafter"/>
</dbReference>
<evidence type="ECO:0000313" key="6">
    <source>
        <dbReference type="Proteomes" id="UP000006230"/>
    </source>
</evidence>
<protein>
    <submittedName>
        <fullName evidence="5">Putative transcriptional regulator</fullName>
    </submittedName>
</protein>
<dbReference type="SUPFAM" id="SSF46785">
    <property type="entry name" value="Winged helix' DNA-binding domain"/>
    <property type="match status" value="1"/>
</dbReference>
<dbReference type="InterPro" id="IPR014710">
    <property type="entry name" value="RmlC-like_jellyroll"/>
</dbReference>
<dbReference type="GO" id="GO:0003700">
    <property type="term" value="F:DNA-binding transcription factor activity"/>
    <property type="evidence" value="ECO:0007669"/>
    <property type="project" value="TreeGrafter"/>
</dbReference>
<dbReference type="Proteomes" id="UP000006230">
    <property type="component" value="Unassembled WGS sequence"/>
</dbReference>
<dbReference type="PANTHER" id="PTHR24567:SF77">
    <property type="entry name" value="NUCLEOSIDE-RESPONSIVE TRANSCRIPTIONAL ACTIVATOR OF NUCLEOSIDE UTILIZATION DEOR"/>
    <property type="match status" value="1"/>
</dbReference>
<dbReference type="OrthoDB" id="7772718at2"/>
<evidence type="ECO:0000256" key="2">
    <source>
        <dbReference type="ARBA" id="ARBA00023125"/>
    </source>
</evidence>
<dbReference type="SUPFAM" id="SSF51206">
    <property type="entry name" value="cAMP-binding domain-like"/>
    <property type="match status" value="1"/>
</dbReference>
<dbReference type="InterPro" id="IPR018490">
    <property type="entry name" value="cNMP-bd_dom_sf"/>
</dbReference>
<evidence type="ECO:0000313" key="5">
    <source>
        <dbReference type="EMBL" id="EAU45525.1"/>
    </source>
</evidence>
<dbReference type="Pfam" id="PF00027">
    <property type="entry name" value="cNMP_binding"/>
    <property type="match status" value="1"/>
</dbReference>
<dbReference type="Gene3D" id="1.10.10.10">
    <property type="entry name" value="Winged helix-like DNA-binding domain superfamily/Winged helix DNA-binding domain"/>
    <property type="match status" value="1"/>
</dbReference>
<dbReference type="CDD" id="cd00038">
    <property type="entry name" value="CAP_ED"/>
    <property type="match status" value="1"/>
</dbReference>
<keyword evidence="6" id="KW-1185">Reference proteome</keyword>
<dbReference type="InterPro" id="IPR000595">
    <property type="entry name" value="cNMP-bd_dom"/>
</dbReference>
<dbReference type="EMBL" id="AATQ01000025">
    <property type="protein sequence ID" value="EAU45525.1"/>
    <property type="molecule type" value="Genomic_DNA"/>
</dbReference>
<dbReference type="Gene3D" id="2.60.120.10">
    <property type="entry name" value="Jelly Rolls"/>
    <property type="match status" value="1"/>
</dbReference>
<dbReference type="GO" id="GO:0003677">
    <property type="term" value="F:DNA binding"/>
    <property type="evidence" value="ECO:0007669"/>
    <property type="project" value="UniProtKB-KW"/>
</dbReference>
<dbReference type="InterPro" id="IPR036388">
    <property type="entry name" value="WH-like_DNA-bd_sf"/>
</dbReference>
<evidence type="ECO:0000259" key="4">
    <source>
        <dbReference type="PROSITE" id="PS50042"/>
    </source>
</evidence>
<comment type="caution">
    <text evidence="5">The sequence shown here is derived from an EMBL/GenBank/DDBJ whole genome shotgun (WGS) entry which is preliminary data.</text>
</comment>
<reference evidence="5 6" key="1">
    <citation type="journal article" date="2010" name="J. Bacteriol.">
        <title>Genome sequences of Pelagibaca bermudensis HTCC2601T and Maritimibacter alkaliphilus HTCC2654T, the type strains of two marine Roseobacter genera.</title>
        <authorList>
            <person name="Thrash J.C."/>
            <person name="Cho J.C."/>
            <person name="Ferriera S."/>
            <person name="Johnson J."/>
            <person name="Vergin K.L."/>
            <person name="Giovannoni S.J."/>
        </authorList>
    </citation>
    <scope>NUCLEOTIDE SEQUENCE [LARGE SCALE GENOMIC DNA]</scope>
    <source>
        <strain evidence="6">DSM 26914 / JCM 13377 / KCTC 12554 / HTCC2601</strain>
    </source>
</reference>
<accession>Q0FMX7</accession>
<proteinExistence type="predicted"/>
<dbReference type="AlphaFoldDB" id="Q0FMX7"/>
<name>Q0FMX7_SALBH</name>
<keyword evidence="2" id="KW-0238">DNA-binding</keyword>
<dbReference type="PROSITE" id="PS50042">
    <property type="entry name" value="CNMP_BINDING_3"/>
    <property type="match status" value="1"/>
</dbReference>
<dbReference type="Pfam" id="PF13545">
    <property type="entry name" value="HTH_Crp_2"/>
    <property type="match status" value="1"/>
</dbReference>
<dbReference type="InterPro" id="IPR050397">
    <property type="entry name" value="Env_Response_Regulators"/>
</dbReference>
<dbReference type="RefSeq" id="WP_007797531.1">
    <property type="nucleotide sequence ID" value="NZ_DS022276.1"/>
</dbReference>
<dbReference type="PANTHER" id="PTHR24567">
    <property type="entry name" value="CRP FAMILY TRANSCRIPTIONAL REGULATORY PROTEIN"/>
    <property type="match status" value="1"/>
</dbReference>